<dbReference type="NCBIfam" id="NF047619">
    <property type="entry name" value="NADase_discoid"/>
    <property type="match status" value="1"/>
</dbReference>
<name>A0ABZ2QZA1_9MICC</name>
<keyword evidence="2" id="KW-1133">Transmembrane helix</keyword>
<protein>
    <recommendedName>
        <fullName evidence="5">Zinc ribbon domain-containing protein</fullName>
    </recommendedName>
</protein>
<evidence type="ECO:0000256" key="2">
    <source>
        <dbReference type="SAM" id="Phobius"/>
    </source>
</evidence>
<dbReference type="Proteomes" id="UP001623384">
    <property type="component" value="Chromosome"/>
</dbReference>
<feature type="transmembrane region" description="Helical" evidence="2">
    <location>
        <begin position="136"/>
        <end position="155"/>
    </location>
</feature>
<dbReference type="SUPFAM" id="SSF49785">
    <property type="entry name" value="Galactose-binding domain-like"/>
    <property type="match status" value="1"/>
</dbReference>
<accession>A0ABZ2QZA1</accession>
<dbReference type="RefSeq" id="WP_406632550.1">
    <property type="nucleotide sequence ID" value="NZ_CP148033.1"/>
</dbReference>
<dbReference type="InterPro" id="IPR008979">
    <property type="entry name" value="Galactose-bd-like_sf"/>
</dbReference>
<feature type="region of interest" description="Disordered" evidence="1">
    <location>
        <begin position="1"/>
        <end position="71"/>
    </location>
</feature>
<evidence type="ECO:0000256" key="1">
    <source>
        <dbReference type="SAM" id="MobiDB-lite"/>
    </source>
</evidence>
<evidence type="ECO:0000313" key="4">
    <source>
        <dbReference type="Proteomes" id="UP001623384"/>
    </source>
</evidence>
<organism evidence="3 4">
    <name type="scientific">Pseudarthrobacter quantipunctorum</name>
    <dbReference type="NCBI Taxonomy" id="3128980"/>
    <lineage>
        <taxon>Bacteria</taxon>
        <taxon>Bacillati</taxon>
        <taxon>Actinomycetota</taxon>
        <taxon>Actinomycetes</taxon>
        <taxon>Micrococcales</taxon>
        <taxon>Micrococcaceae</taxon>
        <taxon>Pseudarthrobacter</taxon>
    </lineage>
</organism>
<dbReference type="Gene3D" id="2.60.120.260">
    <property type="entry name" value="Galactose-binding domain-like"/>
    <property type="match status" value="1"/>
</dbReference>
<evidence type="ECO:0000313" key="3">
    <source>
        <dbReference type="EMBL" id="WXK91513.1"/>
    </source>
</evidence>
<proteinExistence type="predicted"/>
<dbReference type="InterPro" id="IPR057561">
    <property type="entry name" value="NADase_transloc"/>
</dbReference>
<keyword evidence="2" id="KW-0812">Transmembrane</keyword>
<feature type="compositionally biased region" description="Basic and acidic residues" evidence="1">
    <location>
        <begin position="39"/>
        <end position="49"/>
    </location>
</feature>
<reference evidence="3 4" key="1">
    <citation type="submission" date="2024-03" db="EMBL/GenBank/DDBJ databases">
        <title>Rhodococcus navarretei sp. nov. and Pseudarthrobacter quantumdoti sp. nov., two new species with the ability to biosynthesize Quantum Dots isolated from soil samples at Union Glacier, Antarctica.</title>
        <authorList>
            <person name="Vargas M."/>
        </authorList>
    </citation>
    <scope>NUCLEOTIDE SEQUENCE [LARGE SCALE GENOMIC DNA]</scope>
    <source>
        <strain evidence="3 4">RC-2-3</strain>
    </source>
</reference>
<sequence>MDQPSSVPRVTLLPGTFPEEEAAGVIRAEKPLKPVPGGDRTEPPPEVKPGRRTTPLETSPPPPKDETPPVPGELICGRCGAGNNRERHYCRRCAASLAEAAVVPPLPWWRRLASRRPKAPLPAGTRPKRKRRHFPVRLVSFLAVLGVLGGAAYAGRGAIDTAVAQVQDRFLSSDKRAMSVTASSSQPDRLPDFAIDTFSNRSWAAGVAGNTSDQFLDFVFEREFRLTQIFITGGASDDSNVFIKDRRPLNVEVTAVQADGQPKIESFELKDVKERQPFSIVADRVSAVRLRILDSTGPEEAPVAIAEVQFSGR</sequence>
<dbReference type="EMBL" id="CP148033">
    <property type="protein sequence ID" value="WXK91513.1"/>
    <property type="molecule type" value="Genomic_DNA"/>
</dbReference>
<gene>
    <name evidence="3" type="ORF">WHH00_10365</name>
</gene>
<keyword evidence="2" id="KW-0472">Membrane</keyword>
<evidence type="ECO:0008006" key="5">
    <source>
        <dbReference type="Google" id="ProtNLM"/>
    </source>
</evidence>
<keyword evidence="4" id="KW-1185">Reference proteome</keyword>